<accession>A0A4Z1NHC5</accession>
<feature type="region of interest" description="Disordered" evidence="1">
    <location>
        <begin position="1"/>
        <end position="26"/>
    </location>
</feature>
<protein>
    <submittedName>
        <fullName evidence="2">Uncharacterized protein</fullName>
    </submittedName>
</protein>
<gene>
    <name evidence="2" type="ORF">E6O75_ATG08372</name>
</gene>
<dbReference type="Proteomes" id="UP000298493">
    <property type="component" value="Unassembled WGS sequence"/>
</dbReference>
<evidence type="ECO:0000313" key="3">
    <source>
        <dbReference type="Proteomes" id="UP000298493"/>
    </source>
</evidence>
<comment type="caution">
    <text evidence="2">The sequence shown here is derived from an EMBL/GenBank/DDBJ whole genome shotgun (WGS) entry which is preliminary data.</text>
</comment>
<organism evidence="2 3">
    <name type="scientific">Venturia nashicola</name>
    <dbReference type="NCBI Taxonomy" id="86259"/>
    <lineage>
        <taxon>Eukaryota</taxon>
        <taxon>Fungi</taxon>
        <taxon>Dikarya</taxon>
        <taxon>Ascomycota</taxon>
        <taxon>Pezizomycotina</taxon>
        <taxon>Dothideomycetes</taxon>
        <taxon>Pleosporomycetidae</taxon>
        <taxon>Venturiales</taxon>
        <taxon>Venturiaceae</taxon>
        <taxon>Venturia</taxon>
    </lineage>
</organism>
<feature type="region of interest" description="Disordered" evidence="1">
    <location>
        <begin position="46"/>
        <end position="72"/>
    </location>
</feature>
<reference evidence="2 3" key="1">
    <citation type="submission" date="2019-04" db="EMBL/GenBank/DDBJ databases">
        <title>High contiguity whole genome sequence and gene annotation resource for two Venturia nashicola isolates.</title>
        <authorList>
            <person name="Prokchorchik M."/>
            <person name="Won K."/>
            <person name="Lee Y."/>
            <person name="Choi E.D."/>
            <person name="Segonzac C."/>
            <person name="Sohn K.H."/>
        </authorList>
    </citation>
    <scope>NUCLEOTIDE SEQUENCE [LARGE SCALE GENOMIC DNA]</scope>
    <source>
        <strain evidence="2 3">PRI2</strain>
    </source>
</reference>
<keyword evidence="3" id="KW-1185">Reference proteome</keyword>
<evidence type="ECO:0000313" key="2">
    <source>
        <dbReference type="EMBL" id="TID15119.1"/>
    </source>
</evidence>
<dbReference type="AlphaFoldDB" id="A0A4Z1NHC5"/>
<evidence type="ECO:0000256" key="1">
    <source>
        <dbReference type="SAM" id="MobiDB-lite"/>
    </source>
</evidence>
<dbReference type="EMBL" id="SNSC02000021">
    <property type="protein sequence ID" value="TID15119.1"/>
    <property type="molecule type" value="Genomic_DNA"/>
</dbReference>
<proteinExistence type="predicted"/>
<sequence>MSSNTAATAPAAPATAPATAPTASTAPTAAMAQISIATMVAWISSPANSSNPPRLWEQPVITGPRRPVRQRGTASCCTNMMHPLESGTPGNHLLQREGPAGICTIEQTNSSRPSCAPSDAYFTLVNV</sequence>
<name>A0A4Z1NHC5_9PEZI</name>